<reference evidence="1 2" key="1">
    <citation type="journal article" date="2012" name="J. Bacteriol.">
        <title>Draft Genome Sequence of Sinorhizobium meliloti CCNWSX0020, a Nitrogen-Fixing Symbiont with Copper Tolerance Capability Isolated from Lead-Zinc Mine Tailings.</title>
        <authorList>
            <person name="Li Z."/>
            <person name="Ma Z."/>
            <person name="Hao X."/>
            <person name="Wei G."/>
        </authorList>
    </citation>
    <scope>NUCLEOTIDE SEQUENCE [LARGE SCALE GENOMIC DNA]</scope>
    <source>
        <strain evidence="1 2">CCNWSX0020</strain>
    </source>
</reference>
<organism evidence="1 2">
    <name type="scientific">Sinorhizobium meliloti CCNWSX0020</name>
    <dbReference type="NCBI Taxonomy" id="1107881"/>
    <lineage>
        <taxon>Bacteria</taxon>
        <taxon>Pseudomonadati</taxon>
        <taxon>Pseudomonadota</taxon>
        <taxon>Alphaproteobacteria</taxon>
        <taxon>Hyphomicrobiales</taxon>
        <taxon>Rhizobiaceae</taxon>
        <taxon>Sinorhizobium/Ensifer group</taxon>
        <taxon>Sinorhizobium</taxon>
    </lineage>
</organism>
<evidence type="ECO:0000313" key="1">
    <source>
        <dbReference type="EMBL" id="EHK74156.1"/>
    </source>
</evidence>
<dbReference type="Proteomes" id="UP000004038">
    <property type="component" value="Unassembled WGS sequence"/>
</dbReference>
<evidence type="ECO:0000313" key="2">
    <source>
        <dbReference type="Proteomes" id="UP000004038"/>
    </source>
</evidence>
<sequence>MARLKAAVAVNRELILLYRSIGREILARQSSKDGARAIDQLATDLRHAPLLRRFRMNKSCNNLSLQV</sequence>
<gene>
    <name evidence="1" type="ORF">SM0020_30327</name>
</gene>
<name>H0G960_RHIML</name>
<dbReference type="AlphaFoldDB" id="H0G960"/>
<accession>H0G960</accession>
<proteinExistence type="predicted"/>
<protein>
    <submittedName>
        <fullName evidence="1">Uncharacterized protein</fullName>
    </submittedName>
</protein>
<dbReference type="EMBL" id="AGVV01000098">
    <property type="protein sequence ID" value="EHK74156.1"/>
    <property type="molecule type" value="Genomic_DNA"/>
</dbReference>